<gene>
    <name evidence="15" type="ORF">ACMU_09775</name>
</gene>
<feature type="domain" description="Histidine kinase" evidence="14">
    <location>
        <begin position="675"/>
        <end position="890"/>
    </location>
</feature>
<dbReference type="InterPro" id="IPR004358">
    <property type="entry name" value="Sig_transdc_His_kin-like_C"/>
</dbReference>
<dbReference type="Gene3D" id="3.30.565.10">
    <property type="entry name" value="Histidine kinase-like ATPase, C-terminal domain"/>
    <property type="match status" value="1"/>
</dbReference>
<dbReference type="PROSITE" id="PS50283">
    <property type="entry name" value="NA_SOLUT_SYMP_3"/>
    <property type="match status" value="1"/>
</dbReference>
<name>A0A037ZMK5_9RHOB</name>
<dbReference type="InterPro" id="IPR003661">
    <property type="entry name" value="HisK_dim/P_dom"/>
</dbReference>
<dbReference type="InterPro" id="IPR036890">
    <property type="entry name" value="HATPase_C_sf"/>
</dbReference>
<dbReference type="GO" id="GO:0000155">
    <property type="term" value="F:phosphorelay sensor kinase activity"/>
    <property type="evidence" value="ECO:0007669"/>
    <property type="project" value="InterPro"/>
</dbReference>
<keyword evidence="12" id="KW-0175">Coiled coil</keyword>
<comment type="similarity">
    <text evidence="3">Belongs to the sodium:solute symporter (SSF) (TC 2.A.21) family.</text>
</comment>
<evidence type="ECO:0000256" key="9">
    <source>
        <dbReference type="ARBA" id="ARBA00022989"/>
    </source>
</evidence>
<organism evidence="15 16">
    <name type="scientific">Actibacterium mucosum KCTC 23349</name>
    <dbReference type="NCBI Taxonomy" id="1454373"/>
    <lineage>
        <taxon>Bacteria</taxon>
        <taxon>Pseudomonadati</taxon>
        <taxon>Pseudomonadota</taxon>
        <taxon>Alphaproteobacteria</taxon>
        <taxon>Rhodobacterales</taxon>
        <taxon>Roseobacteraceae</taxon>
        <taxon>Actibacterium</taxon>
    </lineage>
</organism>
<dbReference type="STRING" id="1454373.ACMU_09775"/>
<feature type="transmembrane region" description="Helical" evidence="13">
    <location>
        <begin position="340"/>
        <end position="364"/>
    </location>
</feature>
<dbReference type="InterPro" id="IPR005467">
    <property type="entry name" value="His_kinase_dom"/>
</dbReference>
<evidence type="ECO:0000259" key="14">
    <source>
        <dbReference type="PROSITE" id="PS50109"/>
    </source>
</evidence>
<comment type="subcellular location">
    <subcellularLocation>
        <location evidence="2">Membrane</location>
        <topology evidence="2">Multi-pass membrane protein</topology>
    </subcellularLocation>
</comment>
<dbReference type="Pfam" id="PF00512">
    <property type="entry name" value="HisKA"/>
    <property type="match status" value="1"/>
</dbReference>
<keyword evidence="16" id="KW-1185">Reference proteome</keyword>
<keyword evidence="7 13" id="KW-0812">Transmembrane</keyword>
<dbReference type="SUPFAM" id="SSF55874">
    <property type="entry name" value="ATPase domain of HSP90 chaperone/DNA topoisomerase II/histidine kinase"/>
    <property type="match status" value="1"/>
</dbReference>
<dbReference type="PANTHER" id="PTHR43711:SF1">
    <property type="entry name" value="HISTIDINE KINASE 1"/>
    <property type="match status" value="1"/>
</dbReference>
<feature type="coiled-coil region" evidence="12">
    <location>
        <begin position="641"/>
        <end position="668"/>
    </location>
</feature>
<keyword evidence="10" id="KW-0902">Two-component regulatory system</keyword>
<proteinExistence type="inferred from homology"/>
<feature type="transmembrane region" description="Helical" evidence="13">
    <location>
        <begin position="438"/>
        <end position="459"/>
    </location>
</feature>
<dbReference type="CDD" id="cd00075">
    <property type="entry name" value="HATPase"/>
    <property type="match status" value="1"/>
</dbReference>
<feature type="transmembrane region" description="Helical" evidence="13">
    <location>
        <begin position="115"/>
        <end position="134"/>
    </location>
</feature>
<feature type="transmembrane region" description="Helical" evidence="13">
    <location>
        <begin position="159"/>
        <end position="179"/>
    </location>
</feature>
<dbReference type="PRINTS" id="PR00344">
    <property type="entry name" value="BCTRLSENSOR"/>
</dbReference>
<dbReference type="Proteomes" id="UP000026249">
    <property type="component" value="Unassembled WGS sequence"/>
</dbReference>
<dbReference type="PANTHER" id="PTHR43711">
    <property type="entry name" value="TWO-COMPONENT HISTIDINE KINASE"/>
    <property type="match status" value="1"/>
</dbReference>
<keyword evidence="5" id="KW-0597">Phosphoprotein</keyword>
<dbReference type="SMART" id="SM00387">
    <property type="entry name" value="HATPase_c"/>
    <property type="match status" value="1"/>
</dbReference>
<evidence type="ECO:0000256" key="8">
    <source>
        <dbReference type="ARBA" id="ARBA00022777"/>
    </source>
</evidence>
<evidence type="ECO:0000256" key="3">
    <source>
        <dbReference type="ARBA" id="ARBA00006434"/>
    </source>
</evidence>
<evidence type="ECO:0000256" key="7">
    <source>
        <dbReference type="ARBA" id="ARBA00022692"/>
    </source>
</evidence>
<dbReference type="SUPFAM" id="SSF47384">
    <property type="entry name" value="Homodimeric domain of signal transducing histidine kinase"/>
    <property type="match status" value="1"/>
</dbReference>
<evidence type="ECO:0000256" key="5">
    <source>
        <dbReference type="ARBA" id="ARBA00022553"/>
    </source>
</evidence>
<evidence type="ECO:0000256" key="13">
    <source>
        <dbReference type="SAM" id="Phobius"/>
    </source>
</evidence>
<dbReference type="Pfam" id="PF02518">
    <property type="entry name" value="HATPase_c"/>
    <property type="match status" value="1"/>
</dbReference>
<evidence type="ECO:0000256" key="11">
    <source>
        <dbReference type="ARBA" id="ARBA00023136"/>
    </source>
</evidence>
<comment type="catalytic activity">
    <reaction evidence="1">
        <text>ATP + protein L-histidine = ADP + protein N-phospho-L-histidine.</text>
        <dbReference type="EC" id="2.7.13.3"/>
    </reaction>
</comment>
<protein>
    <recommendedName>
        <fullName evidence="4">histidine kinase</fullName>
        <ecNumber evidence="4">2.7.13.3</ecNumber>
    </recommendedName>
</protein>
<keyword evidence="11 13" id="KW-0472">Membrane</keyword>
<feature type="transmembrane region" description="Helical" evidence="13">
    <location>
        <begin position="312"/>
        <end position="334"/>
    </location>
</feature>
<dbReference type="GO" id="GO:0022857">
    <property type="term" value="F:transmembrane transporter activity"/>
    <property type="evidence" value="ECO:0007669"/>
    <property type="project" value="InterPro"/>
</dbReference>
<dbReference type="InterPro" id="IPR001734">
    <property type="entry name" value="Na/solute_symporter"/>
</dbReference>
<feature type="transmembrane region" description="Helical" evidence="13">
    <location>
        <begin position="279"/>
        <end position="300"/>
    </location>
</feature>
<evidence type="ECO:0000313" key="16">
    <source>
        <dbReference type="Proteomes" id="UP000026249"/>
    </source>
</evidence>
<evidence type="ECO:0000256" key="12">
    <source>
        <dbReference type="SAM" id="Coils"/>
    </source>
</evidence>
<dbReference type="OrthoDB" id="9764438at2"/>
<evidence type="ECO:0000256" key="4">
    <source>
        <dbReference type="ARBA" id="ARBA00012438"/>
    </source>
</evidence>
<dbReference type="InterPro" id="IPR050736">
    <property type="entry name" value="Sensor_HK_Regulatory"/>
</dbReference>
<feature type="transmembrane region" description="Helical" evidence="13">
    <location>
        <begin position="6"/>
        <end position="24"/>
    </location>
</feature>
<dbReference type="InterPro" id="IPR003594">
    <property type="entry name" value="HATPase_dom"/>
</dbReference>
<evidence type="ECO:0000256" key="10">
    <source>
        <dbReference type="ARBA" id="ARBA00023012"/>
    </source>
</evidence>
<dbReference type="CDD" id="cd00082">
    <property type="entry name" value="HisKA"/>
    <property type="match status" value="1"/>
</dbReference>
<accession>A0A037ZMK5</accession>
<dbReference type="InterPro" id="IPR036097">
    <property type="entry name" value="HisK_dim/P_sf"/>
</dbReference>
<feature type="transmembrane region" description="Helical" evidence="13">
    <location>
        <begin position="191"/>
        <end position="218"/>
    </location>
</feature>
<sequence length="894" mass="96045">MPFNILVAVCVAYAAFLFAVAFVAERRAEAGQLGWLRSPLIYTLSLSVYCTAWTFYGAVGYAARSGLEFVTIYIGPTLVFVGWWWLLRKLVRIGRTQRITSIADLISSRYGKSNFLAAIVTILAVVGTTPYIALQLQSVTLSFSVFALEDLRPWVPSDLNATAIWVAAGLALFTVLFGTRNLDANERHHGVVTAIAVEALVKLLALLAVGVFVVWGVAGGMGQVADRIAESPLAETTFQGGRWAGITFLSAAAIITLPRMFQVLVVENADERHLATASWAFPLYLFLMSLFVVPIAVVGLQTQPEGANPDLFVLTIPLSMGAEGVATLSFLGGFSAATSMVIVASIALSTMVSNHIVMPLWLYVQGRGATVSGDVRRVVLMSRRLSIAAVMTLGYLYFRLTGGTEALAAIGLIAFTGVAQVLPALVGGIFWRGATKRGAVAGLLTGFFLWGYTLFLPSFGPGGVMSPELLQHGPWGIEWLRPHALLGVAGLDPLIHAVFWSLTLNTVAFLAVSLSGFPSPLERLQGAQFVNVFEHSTGVQGWLRGAAEAEDLLVMSQRILGSEKAQTMFHTAASGQGKAGYLPDTTPGFLEQLERELAGSVGAATSHAMVGQIVGRSSVSVEDLMAVADETAQMMEHSIQLEAKSEEISRTARQLREANEKLTEISVQKDAFLSQVSHELRTPMTSIRAFSEILKSDTPLAAEDRARYSQIIHDEAIRLTRLLDDLLDLSVLENGEVQLNTQTGDLQDLLSRAITAATASDGPNLRVARDGTTDPVVLTTDTDRLSQVFINLIANARKYCTAETPRLTIRVRQNKGSVEVDFVDNGDGIPKRSQSIIFEKFSRLGDRNAAGGAGLGLAICREIMANLGGDIAYVPGQGGAAFRVRLPLDVAKAA</sequence>
<dbReference type="Gene3D" id="1.10.287.130">
    <property type="match status" value="1"/>
</dbReference>
<keyword evidence="6" id="KW-0808">Transferase</keyword>
<feature type="transmembrane region" description="Helical" evidence="13">
    <location>
        <begin position="40"/>
        <end position="63"/>
    </location>
</feature>
<evidence type="ECO:0000256" key="1">
    <source>
        <dbReference type="ARBA" id="ARBA00000085"/>
    </source>
</evidence>
<evidence type="ECO:0000313" key="15">
    <source>
        <dbReference type="EMBL" id="KAJ56041.1"/>
    </source>
</evidence>
<reference evidence="15 16" key="1">
    <citation type="submission" date="2014-03" db="EMBL/GenBank/DDBJ databases">
        <title>Draft Genome Sequence of Actibacterium mucosum KCTC 23349, a Marine Alphaproteobacterium with Complex Ionic Requirements Isolated from Mediterranean Seawater at Malvarrosa Beach, Valencia, Spain.</title>
        <authorList>
            <person name="Arahal D.R."/>
            <person name="Shao Z."/>
            <person name="Lai Q."/>
            <person name="Pujalte M.J."/>
        </authorList>
    </citation>
    <scope>NUCLEOTIDE SEQUENCE [LARGE SCALE GENOMIC DNA]</scope>
    <source>
        <strain evidence="15 16">KCTC 23349</strain>
    </source>
</reference>
<dbReference type="AlphaFoldDB" id="A0A037ZMK5"/>
<dbReference type="Gene3D" id="1.20.1730.10">
    <property type="entry name" value="Sodium/glucose cotransporter"/>
    <property type="match status" value="1"/>
</dbReference>
<dbReference type="EC" id="2.7.13.3" evidence="4"/>
<feature type="transmembrane region" description="Helical" evidence="13">
    <location>
        <begin position="406"/>
        <end position="431"/>
    </location>
</feature>
<dbReference type="PROSITE" id="PS50109">
    <property type="entry name" value="HIS_KIN"/>
    <property type="match status" value="1"/>
</dbReference>
<keyword evidence="9 13" id="KW-1133">Transmembrane helix</keyword>
<keyword evidence="8" id="KW-0418">Kinase</keyword>
<dbReference type="FunFam" id="1.10.287.130:FF:000001">
    <property type="entry name" value="Two-component sensor histidine kinase"/>
    <property type="match status" value="1"/>
</dbReference>
<dbReference type="SMART" id="SM00388">
    <property type="entry name" value="HisKA"/>
    <property type="match status" value="1"/>
</dbReference>
<comment type="caution">
    <text evidence="15">The sequence shown here is derived from an EMBL/GenBank/DDBJ whole genome shotgun (WGS) entry which is preliminary data.</text>
</comment>
<dbReference type="InterPro" id="IPR038377">
    <property type="entry name" value="Na/Glc_symporter_sf"/>
</dbReference>
<evidence type="ECO:0000256" key="2">
    <source>
        <dbReference type="ARBA" id="ARBA00004141"/>
    </source>
</evidence>
<dbReference type="EMBL" id="JFKE01000003">
    <property type="protein sequence ID" value="KAJ56041.1"/>
    <property type="molecule type" value="Genomic_DNA"/>
</dbReference>
<dbReference type="GO" id="GO:0016020">
    <property type="term" value="C:membrane"/>
    <property type="evidence" value="ECO:0007669"/>
    <property type="project" value="UniProtKB-SubCell"/>
</dbReference>
<dbReference type="CDD" id="cd10322">
    <property type="entry name" value="SLC5sbd"/>
    <property type="match status" value="1"/>
</dbReference>
<evidence type="ECO:0000256" key="6">
    <source>
        <dbReference type="ARBA" id="ARBA00022679"/>
    </source>
</evidence>
<feature type="transmembrane region" description="Helical" evidence="13">
    <location>
        <begin position="69"/>
        <end position="87"/>
    </location>
</feature>